<proteinExistence type="predicted"/>
<reference evidence="2" key="1">
    <citation type="submission" date="2025-08" db="UniProtKB">
        <authorList>
            <consortium name="RefSeq"/>
        </authorList>
    </citation>
    <scope>IDENTIFICATION</scope>
    <source>
        <strain evidence="2">Tuebingen</strain>
        <tissue evidence="2">Fibroblasts and whole tissue</tissue>
    </source>
</reference>
<sequence>MSIIQKVRYFCKRQIARVQAALSRFLGHRQTPEAIAMAGVTANKISKHITLLSGTPTGLGKTMMPRMESLVRAVSLLYFRAFKHQTVDYFNSAIDVFWNTPVNAPSLFFYSENDALCDYKSLEKVVELWRSRGLTVESKKWKESIHAGHLRTHPQEYLSTLDNFVQSLNIVPLKAKM</sequence>
<evidence type="ECO:0000313" key="1">
    <source>
        <dbReference type="Proteomes" id="UP000000437"/>
    </source>
</evidence>
<evidence type="ECO:0000313" key="2">
    <source>
        <dbReference type="RefSeq" id="XP_073785387.1"/>
    </source>
</evidence>
<keyword evidence="1" id="KW-1185">Reference proteome</keyword>
<dbReference type="RefSeq" id="XP_073785387.1">
    <property type="nucleotide sequence ID" value="XM_073929286.1"/>
</dbReference>
<gene>
    <name evidence="2" type="primary">si:dkey-5i3.5</name>
    <name evidence="2" type="synonym">si:ch211-233h19.4</name>
</gene>
<dbReference type="Proteomes" id="UP000000437">
    <property type="component" value="Chromosome 18"/>
</dbReference>
<protein>
    <submittedName>
        <fullName evidence="2">Uncharacterized protein isoform X4</fullName>
    </submittedName>
</protein>
<organism evidence="1 2">
    <name type="scientific">Danio rerio</name>
    <name type="common">Zebrafish</name>
    <name type="synonym">Brachydanio rerio</name>
    <dbReference type="NCBI Taxonomy" id="7955"/>
    <lineage>
        <taxon>Eukaryota</taxon>
        <taxon>Metazoa</taxon>
        <taxon>Chordata</taxon>
        <taxon>Craniata</taxon>
        <taxon>Vertebrata</taxon>
        <taxon>Euteleostomi</taxon>
        <taxon>Actinopterygii</taxon>
        <taxon>Neopterygii</taxon>
        <taxon>Teleostei</taxon>
        <taxon>Ostariophysi</taxon>
        <taxon>Cypriniformes</taxon>
        <taxon>Danionidae</taxon>
        <taxon>Danioninae</taxon>
        <taxon>Danio</taxon>
    </lineage>
</organism>
<name>A0AC58HTR6_DANRE</name>
<accession>A0AC58HTR6</accession>